<evidence type="ECO:0000313" key="2">
    <source>
        <dbReference type="EMBL" id="RDJ01389.1"/>
    </source>
</evidence>
<gene>
    <name evidence="2" type="ORF">B5K06_33655</name>
</gene>
<evidence type="ECO:0000313" key="3">
    <source>
        <dbReference type="Proteomes" id="UP000254939"/>
    </source>
</evidence>
<organism evidence="2 3">
    <name type="scientific">Rhizobium grahamii</name>
    <dbReference type="NCBI Taxonomy" id="1120045"/>
    <lineage>
        <taxon>Bacteria</taxon>
        <taxon>Pseudomonadati</taxon>
        <taxon>Pseudomonadota</taxon>
        <taxon>Alphaproteobacteria</taxon>
        <taxon>Hyphomicrobiales</taxon>
        <taxon>Rhizobiaceae</taxon>
        <taxon>Rhizobium/Agrobacterium group</taxon>
        <taxon>Rhizobium</taxon>
    </lineage>
</organism>
<sequence>MALIGFGQAVVKIGSVRKVQAKEPAKIRFKKRREPHQPLLGGVPDPQSQFEPIFLAPALLQPQMPVPHFRDRHKPSFTASCGAMNRGSVSTS</sequence>
<name>A0A370KF93_9HYPH</name>
<accession>A0A370KF93</accession>
<evidence type="ECO:0000256" key="1">
    <source>
        <dbReference type="SAM" id="MobiDB-lite"/>
    </source>
</evidence>
<reference evidence="2 3" key="1">
    <citation type="submission" date="2017-03" db="EMBL/GenBank/DDBJ databases">
        <title>Genome analysis of Rhizobial strains effectives or ineffectives for nitrogen fixation isolated from bean seeds.</title>
        <authorList>
            <person name="Peralta H."/>
            <person name="Aguilar-Vera A."/>
            <person name="Mora Y."/>
            <person name="Vargas-Lagunas C."/>
            <person name="Girard L."/>
            <person name="Mora J."/>
        </authorList>
    </citation>
    <scope>NUCLEOTIDE SEQUENCE [LARGE SCALE GENOMIC DNA]</scope>
    <source>
        <strain evidence="2 3">CCGM3</strain>
    </source>
</reference>
<feature type="region of interest" description="Disordered" evidence="1">
    <location>
        <begin position="66"/>
        <end position="92"/>
    </location>
</feature>
<dbReference type="Proteomes" id="UP000254939">
    <property type="component" value="Unassembled WGS sequence"/>
</dbReference>
<dbReference type="AlphaFoldDB" id="A0A370KF93"/>
<dbReference type="EMBL" id="NAAC01000051">
    <property type="protein sequence ID" value="RDJ01389.1"/>
    <property type="molecule type" value="Genomic_DNA"/>
</dbReference>
<proteinExistence type="predicted"/>
<comment type="caution">
    <text evidence="2">The sequence shown here is derived from an EMBL/GenBank/DDBJ whole genome shotgun (WGS) entry which is preliminary data.</text>
</comment>
<protein>
    <submittedName>
        <fullName evidence="2">Uncharacterized protein</fullName>
    </submittedName>
</protein>